<gene>
    <name evidence="1" type="ORF">HHI36_015842</name>
</gene>
<dbReference type="EMBL" id="JABFTP020000062">
    <property type="protein sequence ID" value="KAL3274454.1"/>
    <property type="molecule type" value="Genomic_DNA"/>
</dbReference>
<dbReference type="Proteomes" id="UP001516400">
    <property type="component" value="Unassembled WGS sequence"/>
</dbReference>
<evidence type="ECO:0000313" key="2">
    <source>
        <dbReference type="Proteomes" id="UP001516400"/>
    </source>
</evidence>
<evidence type="ECO:0000313" key="1">
    <source>
        <dbReference type="EMBL" id="KAL3274454.1"/>
    </source>
</evidence>
<evidence type="ECO:0008006" key="3">
    <source>
        <dbReference type="Google" id="ProtNLM"/>
    </source>
</evidence>
<accession>A0ABD2N7I6</accession>
<comment type="caution">
    <text evidence="1">The sequence shown here is derived from an EMBL/GenBank/DDBJ whole genome shotgun (WGS) entry which is preliminary data.</text>
</comment>
<protein>
    <recommendedName>
        <fullName evidence="3">MHC class I antigen</fullName>
    </recommendedName>
</protein>
<dbReference type="AlphaFoldDB" id="A0ABD2N7I6"/>
<sequence>LLNTSIPTRVTHGSCMLIDCAFTNSGLNSQLAIFHGYVGDHRHQILYVDSSQRSKPGEPSDSWVVYDIDKSAFQEKLNKNWSDPDETCNEIM</sequence>
<proteinExistence type="predicted"/>
<feature type="non-terminal residue" evidence="1">
    <location>
        <position position="1"/>
    </location>
</feature>
<organism evidence="1 2">
    <name type="scientific">Cryptolaemus montrouzieri</name>
    <dbReference type="NCBI Taxonomy" id="559131"/>
    <lineage>
        <taxon>Eukaryota</taxon>
        <taxon>Metazoa</taxon>
        <taxon>Ecdysozoa</taxon>
        <taxon>Arthropoda</taxon>
        <taxon>Hexapoda</taxon>
        <taxon>Insecta</taxon>
        <taxon>Pterygota</taxon>
        <taxon>Neoptera</taxon>
        <taxon>Endopterygota</taxon>
        <taxon>Coleoptera</taxon>
        <taxon>Polyphaga</taxon>
        <taxon>Cucujiformia</taxon>
        <taxon>Coccinelloidea</taxon>
        <taxon>Coccinellidae</taxon>
        <taxon>Scymninae</taxon>
        <taxon>Scymnini</taxon>
        <taxon>Cryptolaemus</taxon>
    </lineage>
</organism>
<keyword evidence="2" id="KW-1185">Reference proteome</keyword>
<reference evidence="1 2" key="1">
    <citation type="journal article" date="2021" name="BMC Biol.">
        <title>Horizontally acquired antibacterial genes associated with adaptive radiation of ladybird beetles.</title>
        <authorList>
            <person name="Li H.S."/>
            <person name="Tang X.F."/>
            <person name="Huang Y.H."/>
            <person name="Xu Z.Y."/>
            <person name="Chen M.L."/>
            <person name="Du X.Y."/>
            <person name="Qiu B.Y."/>
            <person name="Chen P.T."/>
            <person name="Zhang W."/>
            <person name="Slipinski A."/>
            <person name="Escalona H.E."/>
            <person name="Waterhouse R.M."/>
            <person name="Zwick A."/>
            <person name="Pang H."/>
        </authorList>
    </citation>
    <scope>NUCLEOTIDE SEQUENCE [LARGE SCALE GENOMIC DNA]</scope>
    <source>
        <strain evidence="1">SYSU2018</strain>
    </source>
</reference>
<name>A0ABD2N7I6_9CUCU</name>